<dbReference type="PROSITE" id="PS50053">
    <property type="entry name" value="UBIQUITIN_2"/>
    <property type="match status" value="2"/>
</dbReference>
<dbReference type="PANTHER" id="PTHR10621:SF61">
    <property type="entry name" value="UBIQUITIN FAMILY PROTEIN"/>
    <property type="match status" value="1"/>
</dbReference>
<feature type="domain" description="Ubiquitin-like" evidence="1">
    <location>
        <begin position="1"/>
        <end position="78"/>
    </location>
</feature>
<evidence type="ECO:0000313" key="3">
    <source>
        <dbReference type="Proteomes" id="UP000886885"/>
    </source>
</evidence>
<dbReference type="CDD" id="cd17039">
    <property type="entry name" value="Ubl_ubiquitin_like"/>
    <property type="match status" value="1"/>
</dbReference>
<dbReference type="OrthoDB" id="814657at2759"/>
<dbReference type="GO" id="GO:0031593">
    <property type="term" value="F:polyubiquitin modification-dependent protein binding"/>
    <property type="evidence" value="ECO:0007669"/>
    <property type="project" value="TreeGrafter"/>
</dbReference>
<dbReference type="SMART" id="SM00213">
    <property type="entry name" value="UBQ"/>
    <property type="match status" value="2"/>
</dbReference>
<dbReference type="Pfam" id="PF14560">
    <property type="entry name" value="Ubiquitin_2"/>
    <property type="match status" value="1"/>
</dbReference>
<gene>
    <name evidence="2" type="ORF">POTOM_014927</name>
</gene>
<evidence type="ECO:0000313" key="2">
    <source>
        <dbReference type="EMBL" id="KAG6778589.1"/>
    </source>
</evidence>
<comment type="caution">
    <text evidence="2">The sequence shown here is derived from an EMBL/GenBank/DDBJ whole genome shotgun (WGS) entry which is preliminary data.</text>
</comment>
<dbReference type="GO" id="GO:0070628">
    <property type="term" value="F:proteasome binding"/>
    <property type="evidence" value="ECO:0007669"/>
    <property type="project" value="TreeGrafter"/>
</dbReference>
<keyword evidence="3" id="KW-1185">Reference proteome</keyword>
<dbReference type="AlphaFoldDB" id="A0A8X7ZZ02"/>
<dbReference type="PANTHER" id="PTHR10621">
    <property type="entry name" value="UV EXCISION REPAIR PROTEIN RAD23"/>
    <property type="match status" value="1"/>
</dbReference>
<dbReference type="GO" id="GO:0043130">
    <property type="term" value="F:ubiquitin binding"/>
    <property type="evidence" value="ECO:0007669"/>
    <property type="project" value="TreeGrafter"/>
</dbReference>
<reference evidence="2" key="1">
    <citation type="journal article" date="2020" name="bioRxiv">
        <title>Hybrid origin of Populus tomentosa Carr. identified through genome sequencing and phylogenomic analysis.</title>
        <authorList>
            <person name="An X."/>
            <person name="Gao K."/>
            <person name="Chen Z."/>
            <person name="Li J."/>
            <person name="Yang X."/>
            <person name="Yang X."/>
            <person name="Zhou J."/>
            <person name="Guo T."/>
            <person name="Zhao T."/>
            <person name="Huang S."/>
            <person name="Miao D."/>
            <person name="Khan W.U."/>
            <person name="Rao P."/>
            <person name="Ye M."/>
            <person name="Lei B."/>
            <person name="Liao W."/>
            <person name="Wang J."/>
            <person name="Ji L."/>
            <person name="Li Y."/>
            <person name="Guo B."/>
            <person name="Mustafa N.S."/>
            <person name="Li S."/>
            <person name="Yun Q."/>
            <person name="Keller S.R."/>
            <person name="Mao J."/>
            <person name="Zhang R."/>
            <person name="Strauss S.H."/>
        </authorList>
    </citation>
    <scope>NUCLEOTIDE SEQUENCE</scope>
    <source>
        <strain evidence="2">GM15</strain>
        <tissue evidence="2">Leaf</tissue>
    </source>
</reference>
<feature type="domain" description="Ubiquitin-like" evidence="1">
    <location>
        <begin position="146"/>
        <end position="217"/>
    </location>
</feature>
<dbReference type="GO" id="GO:0043161">
    <property type="term" value="P:proteasome-mediated ubiquitin-dependent protein catabolic process"/>
    <property type="evidence" value="ECO:0007669"/>
    <property type="project" value="TreeGrafter"/>
</dbReference>
<protein>
    <recommendedName>
        <fullName evidence="1">Ubiquitin-like domain-containing protein</fullName>
    </recommendedName>
</protein>
<evidence type="ECO:0000259" key="1">
    <source>
        <dbReference type="PROSITE" id="PS50053"/>
    </source>
</evidence>
<organism evidence="2 3">
    <name type="scientific">Populus tomentosa</name>
    <name type="common">Chinese white poplar</name>
    <dbReference type="NCBI Taxonomy" id="118781"/>
    <lineage>
        <taxon>Eukaryota</taxon>
        <taxon>Viridiplantae</taxon>
        <taxon>Streptophyta</taxon>
        <taxon>Embryophyta</taxon>
        <taxon>Tracheophyta</taxon>
        <taxon>Spermatophyta</taxon>
        <taxon>Magnoliopsida</taxon>
        <taxon>eudicotyledons</taxon>
        <taxon>Gunneridae</taxon>
        <taxon>Pentapetalae</taxon>
        <taxon>rosids</taxon>
        <taxon>fabids</taxon>
        <taxon>Malpighiales</taxon>
        <taxon>Salicaceae</taxon>
        <taxon>Saliceae</taxon>
        <taxon>Populus</taxon>
    </lineage>
</organism>
<dbReference type="EMBL" id="JAAWWB010000007">
    <property type="protein sequence ID" value="KAG6778589.1"/>
    <property type="molecule type" value="Genomic_DNA"/>
</dbReference>
<name>A0A8X7ZZ02_POPTO</name>
<dbReference type="GO" id="GO:0005829">
    <property type="term" value="C:cytosol"/>
    <property type="evidence" value="ECO:0007669"/>
    <property type="project" value="TreeGrafter"/>
</dbReference>
<dbReference type="InterPro" id="IPR000626">
    <property type="entry name" value="Ubiquitin-like_dom"/>
</dbReference>
<dbReference type="GO" id="GO:0005654">
    <property type="term" value="C:nucleoplasm"/>
    <property type="evidence" value="ECO:0007669"/>
    <property type="project" value="TreeGrafter"/>
</dbReference>
<dbReference type="Proteomes" id="UP000886885">
    <property type="component" value="Chromosome 4A"/>
</dbReference>
<sequence>MTLKVKVVIDGTRFPIELPNDATAQHLKEAVHRMFNFYAVENQELLFNGLLLLNYITLETYEVVDDSEIILQIFFTVGIIGKNPDGQYHRYEVRAHRSNTVQDLKLKLNMYHGLDITSMNLQMRPESYLQDLLELAMIQIKCGFWQTLKFKVAVDGTTMIPMELPDDATVKDLKEAVHDMFTSFSVENQELLFNGLILQNNTKLASYRLVSDSEITLRLLFTIVIIGKNPDGQYQRYEVRAHRNNYVGDLKLKLSEDHGLDITNIRLQMGPESYLLDHTLLWPNRISSGTRIYIAEE</sequence>
<proteinExistence type="predicted"/>
<accession>A0A8X7ZZ02</accession>
<dbReference type="Pfam" id="PF00240">
    <property type="entry name" value="ubiquitin"/>
    <property type="match status" value="2"/>
</dbReference>